<feature type="domain" description="BPTI/Kunitz inhibitor" evidence="15">
    <location>
        <begin position="367"/>
        <end position="417"/>
    </location>
</feature>
<feature type="disulfide bond" evidence="12">
    <location>
        <begin position="330"/>
        <end position="345"/>
    </location>
</feature>
<dbReference type="FunFam" id="4.10.410.10:FF:000006">
    <property type="entry name" value="Serine peptidase inhibitor, Kunitz type 1"/>
    <property type="match status" value="1"/>
</dbReference>
<evidence type="ECO:0000259" key="15">
    <source>
        <dbReference type="PROSITE" id="PS50279"/>
    </source>
</evidence>
<keyword evidence="8 12" id="KW-1015">Disulfide bond</keyword>
<dbReference type="AlphaFoldDB" id="A0ABD1J747"/>
<dbReference type="InterPro" id="IPR002172">
    <property type="entry name" value="LDrepeatLR_classA_rpt"/>
</dbReference>
<dbReference type="SMART" id="SM00765">
    <property type="entry name" value="MANEC"/>
    <property type="match status" value="1"/>
</dbReference>
<feature type="chain" id="PRO_5044785555" description="Low-density lipoprotein receptor-related protein 11" evidence="14">
    <location>
        <begin position="28"/>
        <end position="504"/>
    </location>
</feature>
<keyword evidence="4 13" id="KW-0812">Transmembrane</keyword>
<evidence type="ECO:0000256" key="11">
    <source>
        <dbReference type="ARBA" id="ARBA00074260"/>
    </source>
</evidence>
<keyword evidence="5 14" id="KW-0732">Signal</keyword>
<name>A0ABD1J747_9TELE</name>
<dbReference type="InterPro" id="IPR013783">
    <property type="entry name" value="Ig-like_fold"/>
</dbReference>
<evidence type="ECO:0000256" key="3">
    <source>
        <dbReference type="ARBA" id="ARBA00022553"/>
    </source>
</evidence>
<evidence type="ECO:0000256" key="14">
    <source>
        <dbReference type="SAM" id="SignalP"/>
    </source>
</evidence>
<feature type="domain" description="MANSC" evidence="16">
    <location>
        <begin position="35"/>
        <end position="116"/>
    </location>
</feature>
<dbReference type="FunFam" id="4.10.400.10:FF:000067">
    <property type="entry name" value="Serine peptidase inhibitor, Kunitz type 1"/>
    <property type="match status" value="1"/>
</dbReference>
<dbReference type="PANTHER" id="PTHR46750:SF1">
    <property type="entry name" value="KUNITZ-TYPE PROTEASE INHIBITOR 1"/>
    <property type="match status" value="1"/>
</dbReference>
<proteinExistence type="inferred from homology"/>
<dbReference type="GO" id="GO:0016020">
    <property type="term" value="C:membrane"/>
    <property type="evidence" value="ECO:0007669"/>
    <property type="project" value="UniProtKB-SubCell"/>
</dbReference>
<comment type="caution">
    <text evidence="17">The sequence shown here is derived from an EMBL/GenBank/DDBJ whole genome shotgun (WGS) entry which is preliminary data.</text>
</comment>
<keyword evidence="6 13" id="KW-1133">Transmembrane helix</keyword>
<dbReference type="SMART" id="SM00192">
    <property type="entry name" value="LDLa"/>
    <property type="match status" value="1"/>
</dbReference>
<keyword evidence="18" id="KW-1185">Reference proteome</keyword>
<dbReference type="SUPFAM" id="SSF49299">
    <property type="entry name" value="PKD domain"/>
    <property type="match status" value="1"/>
</dbReference>
<dbReference type="PROSITE" id="PS50068">
    <property type="entry name" value="LDLRA_2"/>
    <property type="match status" value="1"/>
</dbReference>
<evidence type="ECO:0000313" key="18">
    <source>
        <dbReference type="Proteomes" id="UP001591681"/>
    </source>
</evidence>
<dbReference type="Pfam" id="PF07502">
    <property type="entry name" value="MANEC"/>
    <property type="match status" value="1"/>
</dbReference>
<dbReference type="PRINTS" id="PR00759">
    <property type="entry name" value="BASICPTASE"/>
</dbReference>
<dbReference type="Pfam" id="PF22352">
    <property type="entry name" value="K319L-like_PKD"/>
    <property type="match status" value="1"/>
</dbReference>
<dbReference type="InterPro" id="IPR036880">
    <property type="entry name" value="Kunitz_BPTI_sf"/>
</dbReference>
<evidence type="ECO:0000256" key="7">
    <source>
        <dbReference type="ARBA" id="ARBA00023136"/>
    </source>
</evidence>
<evidence type="ECO:0000256" key="2">
    <source>
        <dbReference type="ARBA" id="ARBA00009939"/>
    </source>
</evidence>
<feature type="disulfide bond" evidence="12">
    <location>
        <begin position="311"/>
        <end position="323"/>
    </location>
</feature>
<keyword evidence="10" id="KW-0325">Glycoprotein</keyword>
<evidence type="ECO:0000256" key="9">
    <source>
        <dbReference type="ARBA" id="ARBA00023170"/>
    </source>
</evidence>
<dbReference type="CDD" id="cd12087">
    <property type="entry name" value="TM_EGFR-like"/>
    <property type="match status" value="1"/>
</dbReference>
<keyword evidence="9" id="KW-0675">Receptor</keyword>
<feature type="transmembrane region" description="Helical" evidence="13">
    <location>
        <begin position="444"/>
        <end position="466"/>
    </location>
</feature>
<dbReference type="Pfam" id="PF00014">
    <property type="entry name" value="Kunitz_BPTI"/>
    <property type="match status" value="2"/>
</dbReference>
<organism evidence="17 18">
    <name type="scientific">Coilia grayii</name>
    <name type="common">Gray's grenadier anchovy</name>
    <dbReference type="NCBI Taxonomy" id="363190"/>
    <lineage>
        <taxon>Eukaryota</taxon>
        <taxon>Metazoa</taxon>
        <taxon>Chordata</taxon>
        <taxon>Craniata</taxon>
        <taxon>Vertebrata</taxon>
        <taxon>Euteleostomi</taxon>
        <taxon>Actinopterygii</taxon>
        <taxon>Neopterygii</taxon>
        <taxon>Teleostei</taxon>
        <taxon>Clupei</taxon>
        <taxon>Clupeiformes</taxon>
        <taxon>Clupeoidei</taxon>
        <taxon>Engraulidae</taxon>
        <taxon>Coilinae</taxon>
        <taxon>Coilia</taxon>
    </lineage>
</organism>
<dbReference type="InterPro" id="IPR002223">
    <property type="entry name" value="Kunitz_BPTI"/>
</dbReference>
<comment type="similarity">
    <text evidence="2">Belongs to the LDLR family.</text>
</comment>
<dbReference type="FunFam" id="4.10.410.10:FF:000020">
    <property type="entry name" value="Collagen, type VI, alpha 3"/>
    <property type="match status" value="1"/>
</dbReference>
<feature type="disulfide bond" evidence="12">
    <location>
        <begin position="318"/>
        <end position="336"/>
    </location>
</feature>
<protein>
    <recommendedName>
        <fullName evidence="11">Low-density lipoprotein receptor-related protein 11</fullName>
    </recommendedName>
</protein>
<dbReference type="InterPro" id="IPR022409">
    <property type="entry name" value="PKD/Chitinase_dom"/>
</dbReference>
<dbReference type="InterPro" id="IPR011106">
    <property type="entry name" value="MANSC_N"/>
</dbReference>
<dbReference type="InterPro" id="IPR036055">
    <property type="entry name" value="LDL_receptor-like_sf"/>
</dbReference>
<dbReference type="Gene3D" id="4.10.410.10">
    <property type="entry name" value="Pancreatic trypsin inhibitor Kunitz domain"/>
    <property type="match status" value="2"/>
</dbReference>
<evidence type="ECO:0000256" key="6">
    <source>
        <dbReference type="ARBA" id="ARBA00022989"/>
    </source>
</evidence>
<feature type="domain" description="BPTI/Kunitz inhibitor" evidence="15">
    <location>
        <begin position="234"/>
        <end position="284"/>
    </location>
</feature>
<dbReference type="Pfam" id="PF00057">
    <property type="entry name" value="Ldl_recept_a"/>
    <property type="match status" value="1"/>
</dbReference>
<dbReference type="CDD" id="cd22624">
    <property type="entry name" value="Kunitz_HAI1_2-like"/>
    <property type="match status" value="1"/>
</dbReference>
<dbReference type="EMBL" id="JBHFQA010000019">
    <property type="protein sequence ID" value="KAL2082629.1"/>
    <property type="molecule type" value="Genomic_DNA"/>
</dbReference>
<dbReference type="Gene3D" id="2.60.40.10">
    <property type="entry name" value="Immunoglobulins"/>
    <property type="match status" value="1"/>
</dbReference>
<sequence>MVSRRFIAIWTCWLICLVLWPGDTVQSCSKTFEKGREDFVLDTEESVSEGATYIAVSTVQGPDECVAACCQDLNCNLALIKTDGEQGSVENCFLFDCLYRQKYVCRLVKKNGFVNYILDSVYDDYLEGPTSGDKDKHPIANAGQDMVVQPNELVTLDAHQSWDDKKITSYKWSQVLGDPSVVMQKTTFEDQIELSNIKPGVYKFEVKVTDSSGQTDTAQVTVLVLTPEQSESHCLAPKKVGPCRGSFPRWNYNAVTDQCEMFTFGGCKPNGNNYLTENECKSACKGVSALINLEKDGRSIGITTEVCGKMCQADQFRCDNGCCLDKALECDDVPHCTDGSDEADCKNLNNTLTWLIGIPVNEQKARCTEPPVTGPCRASMTRWFYDPLGRHCSRFNYGGCNGNENNFEKEADCMAMCEHVTENDVFARGVFERHEQEESQSGSVAVAVVLALCILIVLALLGYCFLKERRKKSQQQVRGVANGAQIPLTDESEHMVYKSTTKPV</sequence>
<dbReference type="Proteomes" id="UP001591681">
    <property type="component" value="Unassembled WGS sequence"/>
</dbReference>
<keyword evidence="7 13" id="KW-0472">Membrane</keyword>
<evidence type="ECO:0000313" key="17">
    <source>
        <dbReference type="EMBL" id="KAL2082629.1"/>
    </source>
</evidence>
<evidence type="ECO:0000256" key="1">
    <source>
        <dbReference type="ARBA" id="ARBA00004370"/>
    </source>
</evidence>
<evidence type="ECO:0000259" key="16">
    <source>
        <dbReference type="PROSITE" id="PS50986"/>
    </source>
</evidence>
<dbReference type="PROSITE" id="PS50986">
    <property type="entry name" value="MANSC"/>
    <property type="match status" value="1"/>
</dbReference>
<keyword evidence="3" id="KW-0597">Phosphoprotein</keyword>
<dbReference type="FunFam" id="2.60.40.10:FF:000061">
    <property type="entry name" value="Dyslexia-associated protein KIAA0319 homolog"/>
    <property type="match status" value="1"/>
</dbReference>
<dbReference type="SMART" id="SM00131">
    <property type="entry name" value="KU"/>
    <property type="match status" value="2"/>
</dbReference>
<dbReference type="PANTHER" id="PTHR46750">
    <property type="entry name" value="KUNITZ-TYPE PROTEASE INHIBITOR 1"/>
    <property type="match status" value="1"/>
</dbReference>
<comment type="subcellular location">
    <subcellularLocation>
        <location evidence="1">Membrane</location>
    </subcellularLocation>
</comment>
<dbReference type="InterPro" id="IPR023415">
    <property type="entry name" value="LDLR_class-A_CS"/>
</dbReference>
<evidence type="ECO:0000256" key="4">
    <source>
        <dbReference type="ARBA" id="ARBA00022692"/>
    </source>
</evidence>
<dbReference type="PROSITE" id="PS50279">
    <property type="entry name" value="BPTI_KUNITZ_2"/>
    <property type="match status" value="2"/>
</dbReference>
<dbReference type="CDD" id="cd22623">
    <property type="entry name" value="Kunitz_HAI1_1-like"/>
    <property type="match status" value="1"/>
</dbReference>
<dbReference type="SMART" id="SM00089">
    <property type="entry name" value="PKD"/>
    <property type="match status" value="1"/>
</dbReference>
<dbReference type="InterPro" id="IPR020901">
    <property type="entry name" value="Prtase_inh_Kunz-CS"/>
</dbReference>
<dbReference type="SUPFAM" id="SSF57424">
    <property type="entry name" value="LDL receptor-like module"/>
    <property type="match status" value="1"/>
</dbReference>
<dbReference type="InterPro" id="IPR035986">
    <property type="entry name" value="PKD_dom_sf"/>
</dbReference>
<evidence type="ECO:0000256" key="5">
    <source>
        <dbReference type="ARBA" id="ARBA00022729"/>
    </source>
</evidence>
<feature type="signal peptide" evidence="14">
    <location>
        <begin position="1"/>
        <end position="27"/>
    </location>
</feature>
<dbReference type="CDD" id="cd00112">
    <property type="entry name" value="LDLa"/>
    <property type="match status" value="1"/>
</dbReference>
<dbReference type="SUPFAM" id="SSF57362">
    <property type="entry name" value="BPTI-like"/>
    <property type="match status" value="2"/>
</dbReference>
<evidence type="ECO:0000256" key="10">
    <source>
        <dbReference type="ARBA" id="ARBA00023180"/>
    </source>
</evidence>
<dbReference type="PROSITE" id="PS01209">
    <property type="entry name" value="LDLRA_1"/>
    <property type="match status" value="1"/>
</dbReference>
<evidence type="ECO:0000256" key="13">
    <source>
        <dbReference type="SAM" id="Phobius"/>
    </source>
</evidence>
<evidence type="ECO:0000256" key="8">
    <source>
        <dbReference type="ARBA" id="ARBA00023157"/>
    </source>
</evidence>
<dbReference type="InterPro" id="IPR013980">
    <property type="entry name" value="MANSC_dom"/>
</dbReference>
<gene>
    <name evidence="17" type="ORF">ACEWY4_022447</name>
</gene>
<dbReference type="CDD" id="cd00146">
    <property type="entry name" value="PKD"/>
    <property type="match status" value="1"/>
</dbReference>
<evidence type="ECO:0000256" key="12">
    <source>
        <dbReference type="PROSITE-ProRule" id="PRU00124"/>
    </source>
</evidence>
<dbReference type="Gene3D" id="4.10.400.10">
    <property type="entry name" value="Low-density Lipoprotein Receptor"/>
    <property type="match status" value="1"/>
</dbReference>
<dbReference type="PROSITE" id="PS00280">
    <property type="entry name" value="BPTI_KUNITZ_1"/>
    <property type="match status" value="2"/>
</dbReference>
<reference evidence="17 18" key="1">
    <citation type="submission" date="2024-09" db="EMBL/GenBank/DDBJ databases">
        <title>A chromosome-level genome assembly of Gray's grenadier anchovy, Coilia grayii.</title>
        <authorList>
            <person name="Fu Z."/>
        </authorList>
    </citation>
    <scope>NUCLEOTIDE SEQUENCE [LARGE SCALE GENOMIC DNA]</scope>
    <source>
        <strain evidence="17">G4</strain>
        <tissue evidence="17">Muscle</tissue>
    </source>
</reference>
<accession>A0ABD1J747</accession>